<gene>
    <name evidence="2" type="ORF">FHR82_004197</name>
</gene>
<comment type="caution">
    <text evidence="2">The sequence shown here is derived from an EMBL/GenBank/DDBJ whole genome shotgun (WGS) entry which is preliminary data.</text>
</comment>
<accession>A0A7W7Q6H0</accession>
<dbReference type="GO" id="GO:0051301">
    <property type="term" value="P:cell division"/>
    <property type="evidence" value="ECO:0007669"/>
    <property type="project" value="UniProtKB-KW"/>
</dbReference>
<dbReference type="Proteomes" id="UP000520767">
    <property type="component" value="Unassembled WGS sequence"/>
</dbReference>
<dbReference type="Pfam" id="PF18075">
    <property type="entry name" value="FtsX_ECD"/>
    <property type="match status" value="1"/>
</dbReference>
<dbReference type="AlphaFoldDB" id="A0A7W7Q6H0"/>
<organism evidence="2 3">
    <name type="scientific">Actinophytocola algeriensis</name>
    <dbReference type="NCBI Taxonomy" id="1768010"/>
    <lineage>
        <taxon>Bacteria</taxon>
        <taxon>Bacillati</taxon>
        <taxon>Actinomycetota</taxon>
        <taxon>Actinomycetes</taxon>
        <taxon>Pseudonocardiales</taxon>
        <taxon>Pseudonocardiaceae</taxon>
    </lineage>
</organism>
<dbReference type="Gene3D" id="3.30.70.3040">
    <property type="match status" value="1"/>
</dbReference>
<keyword evidence="2" id="KW-0131">Cell cycle</keyword>
<evidence type="ECO:0000313" key="2">
    <source>
        <dbReference type="EMBL" id="MBB4907955.1"/>
    </source>
</evidence>
<dbReference type="InterPro" id="IPR040690">
    <property type="entry name" value="FtsX_ECD"/>
</dbReference>
<reference evidence="2 3" key="1">
    <citation type="submission" date="2020-08" db="EMBL/GenBank/DDBJ databases">
        <title>Genomic Encyclopedia of Type Strains, Phase III (KMG-III): the genomes of soil and plant-associated and newly described type strains.</title>
        <authorList>
            <person name="Whitman W."/>
        </authorList>
    </citation>
    <scope>NUCLEOTIDE SEQUENCE [LARGE SCALE GENOMIC DNA]</scope>
    <source>
        <strain evidence="2 3">CECT 8960</strain>
    </source>
</reference>
<dbReference type="RefSeq" id="WP_184812084.1">
    <property type="nucleotide sequence ID" value="NZ_JACHJQ010000004.1"/>
</dbReference>
<proteinExistence type="predicted"/>
<keyword evidence="2" id="KW-0132">Cell division</keyword>
<feature type="domain" description="FtsX extracellular" evidence="1">
    <location>
        <begin position="10"/>
        <end position="86"/>
    </location>
</feature>
<keyword evidence="3" id="KW-1185">Reference proteome</keyword>
<name>A0A7W7Q6H0_9PSEU</name>
<evidence type="ECO:0000313" key="3">
    <source>
        <dbReference type="Proteomes" id="UP000520767"/>
    </source>
</evidence>
<protein>
    <submittedName>
        <fullName evidence="2">Cell division protein FtsX</fullName>
    </submittedName>
</protein>
<evidence type="ECO:0000259" key="1">
    <source>
        <dbReference type="Pfam" id="PF18075"/>
    </source>
</evidence>
<sequence length="103" mass="11533">MDFVNATADDAMRLAARTLRDDPRVAEIGERSREQTYDRFKKLYADKPEMLEAARLEAMPASLMIRPADDVSPERLADDLRAELTTADRVDALPCVRAAPPSQ</sequence>
<dbReference type="EMBL" id="JACHJQ010000004">
    <property type="protein sequence ID" value="MBB4907955.1"/>
    <property type="molecule type" value="Genomic_DNA"/>
</dbReference>